<dbReference type="AlphaFoldDB" id="A0AAU8DJ55"/>
<dbReference type="NCBIfam" id="TIGR01764">
    <property type="entry name" value="excise"/>
    <property type="match status" value="1"/>
</dbReference>
<feature type="domain" description="Helix-turn-helix" evidence="1">
    <location>
        <begin position="47"/>
        <end position="95"/>
    </location>
</feature>
<protein>
    <submittedName>
        <fullName evidence="2">Helix-turn-helix domain-containing protein</fullName>
    </submittedName>
</protein>
<dbReference type="EMBL" id="CP159218">
    <property type="protein sequence ID" value="XCG61835.1"/>
    <property type="molecule type" value="Genomic_DNA"/>
</dbReference>
<dbReference type="InterPro" id="IPR041657">
    <property type="entry name" value="HTH_17"/>
</dbReference>
<accession>A0AAU8DJ55</accession>
<organism evidence="2">
    <name type="scientific">Nakamurella sp. A5-74</name>
    <dbReference type="NCBI Taxonomy" id="3158264"/>
    <lineage>
        <taxon>Bacteria</taxon>
        <taxon>Bacillati</taxon>
        <taxon>Actinomycetota</taxon>
        <taxon>Actinomycetes</taxon>
        <taxon>Nakamurellales</taxon>
        <taxon>Nakamurellaceae</taxon>
        <taxon>Nakamurella</taxon>
    </lineage>
</organism>
<reference evidence="2" key="1">
    <citation type="submission" date="2024-05" db="EMBL/GenBank/DDBJ databases">
        <authorList>
            <person name="Cai S.Y."/>
            <person name="Jin L.M."/>
            <person name="Li H.R."/>
        </authorList>
    </citation>
    <scope>NUCLEOTIDE SEQUENCE</scope>
    <source>
        <strain evidence="2">A5-74</strain>
    </source>
</reference>
<dbReference type="SUPFAM" id="SSF46955">
    <property type="entry name" value="Putative DNA-binding domain"/>
    <property type="match status" value="1"/>
</dbReference>
<dbReference type="RefSeq" id="WP_353647451.1">
    <property type="nucleotide sequence ID" value="NZ_CP159218.1"/>
</dbReference>
<proteinExistence type="predicted"/>
<sequence length="128" mass="13851">MSNPTHLTLTSGDDHAPLPSEVVDVLSQALAALARDQAVTILPTATLLTTQQAADILGVSRPTIVKILEAGEIPFVTPGRHRRIQLADLVAYQQRSRQQTAEALDELMKDSAQYYLETASADDESAVR</sequence>
<dbReference type="InterPro" id="IPR010093">
    <property type="entry name" value="SinI_DNA-bd"/>
</dbReference>
<name>A0AAU8DJ55_9ACTN</name>
<dbReference type="Pfam" id="PF12728">
    <property type="entry name" value="HTH_17"/>
    <property type="match status" value="1"/>
</dbReference>
<evidence type="ECO:0000313" key="2">
    <source>
        <dbReference type="EMBL" id="XCG61835.1"/>
    </source>
</evidence>
<dbReference type="InterPro" id="IPR009061">
    <property type="entry name" value="DNA-bd_dom_put_sf"/>
</dbReference>
<evidence type="ECO:0000259" key="1">
    <source>
        <dbReference type="Pfam" id="PF12728"/>
    </source>
</evidence>
<dbReference type="Gene3D" id="1.10.10.10">
    <property type="entry name" value="Winged helix-like DNA-binding domain superfamily/Winged helix DNA-binding domain"/>
    <property type="match status" value="1"/>
</dbReference>
<dbReference type="GO" id="GO:0003677">
    <property type="term" value="F:DNA binding"/>
    <property type="evidence" value="ECO:0007669"/>
    <property type="project" value="InterPro"/>
</dbReference>
<dbReference type="InterPro" id="IPR036388">
    <property type="entry name" value="WH-like_DNA-bd_sf"/>
</dbReference>
<gene>
    <name evidence="2" type="ORF">ABLG96_11080</name>
</gene>